<dbReference type="EMBL" id="WMIB01000010">
    <property type="protein sequence ID" value="MTH54008.1"/>
    <property type="molecule type" value="Genomic_DNA"/>
</dbReference>
<organism evidence="2 3">
    <name type="scientific">Metabacillus mangrovi</name>
    <dbReference type="NCBI Taxonomy" id="1491830"/>
    <lineage>
        <taxon>Bacteria</taxon>
        <taxon>Bacillati</taxon>
        <taxon>Bacillota</taxon>
        <taxon>Bacilli</taxon>
        <taxon>Bacillales</taxon>
        <taxon>Bacillaceae</taxon>
        <taxon>Metabacillus</taxon>
    </lineage>
</organism>
<keyword evidence="1" id="KW-0812">Transmembrane</keyword>
<sequence>MAVWVVSLIAVLFFLRILFRMLWSRTISLHVSRIKEDPNEKQARAFLKGIRSVWFVPNKPGLWIELKEAYFVILNGSEIDYETKLGIYQLLSKKRVYGLRKPYKRLHSKMMNEPSA</sequence>
<protein>
    <submittedName>
        <fullName evidence="2">Uncharacterized protein</fullName>
    </submittedName>
</protein>
<evidence type="ECO:0000313" key="2">
    <source>
        <dbReference type="EMBL" id="MTH54008.1"/>
    </source>
</evidence>
<evidence type="ECO:0000256" key="1">
    <source>
        <dbReference type="SAM" id="Phobius"/>
    </source>
</evidence>
<keyword evidence="1" id="KW-1133">Transmembrane helix</keyword>
<keyword evidence="1" id="KW-0472">Membrane</keyword>
<comment type="caution">
    <text evidence="2">The sequence shown here is derived from an EMBL/GenBank/DDBJ whole genome shotgun (WGS) entry which is preliminary data.</text>
</comment>
<dbReference type="RefSeq" id="WP_155112535.1">
    <property type="nucleotide sequence ID" value="NZ_WMIB01000010.1"/>
</dbReference>
<reference evidence="2 3" key="1">
    <citation type="journal article" date="2017" name="Int. J. Syst. Evol. Microbiol.">
        <title>Bacillus mangrovi sp. nov., isolated from a sediment sample from a mangrove forest.</title>
        <authorList>
            <person name="Gupta V."/>
            <person name="Singh P.K."/>
            <person name="Korpole S."/>
            <person name="Tanuku N.R.S."/>
            <person name="Pinnaka A.K."/>
        </authorList>
    </citation>
    <scope>NUCLEOTIDE SEQUENCE [LARGE SCALE GENOMIC DNA]</scope>
    <source>
        <strain evidence="2 3">KCTC 33872</strain>
    </source>
</reference>
<keyword evidence="3" id="KW-1185">Reference proteome</keyword>
<proteinExistence type="predicted"/>
<dbReference type="Proteomes" id="UP000434639">
    <property type="component" value="Unassembled WGS sequence"/>
</dbReference>
<name>A0A7X2S673_9BACI</name>
<accession>A0A7X2S673</accession>
<gene>
    <name evidence="2" type="ORF">GKZ89_11375</name>
</gene>
<evidence type="ECO:0000313" key="3">
    <source>
        <dbReference type="Proteomes" id="UP000434639"/>
    </source>
</evidence>
<feature type="transmembrane region" description="Helical" evidence="1">
    <location>
        <begin position="6"/>
        <end position="23"/>
    </location>
</feature>
<dbReference type="AlphaFoldDB" id="A0A7X2S673"/>
<dbReference type="OrthoDB" id="2874285at2"/>